<protein>
    <submittedName>
        <fullName evidence="1">Uncharacterized protein</fullName>
    </submittedName>
</protein>
<dbReference type="Proteomes" id="UP000030753">
    <property type="component" value="Unassembled WGS sequence"/>
</dbReference>
<gene>
    <name evidence="1" type="ORF">FOYG_15290</name>
</gene>
<evidence type="ECO:0000313" key="1">
    <source>
        <dbReference type="EMBL" id="EWY80998.1"/>
    </source>
</evidence>
<organism evidence="1 2">
    <name type="scientific">Fusarium oxysporum NRRL 32931</name>
    <dbReference type="NCBI Taxonomy" id="660029"/>
    <lineage>
        <taxon>Eukaryota</taxon>
        <taxon>Fungi</taxon>
        <taxon>Dikarya</taxon>
        <taxon>Ascomycota</taxon>
        <taxon>Pezizomycotina</taxon>
        <taxon>Sordariomycetes</taxon>
        <taxon>Hypocreomycetidae</taxon>
        <taxon>Hypocreales</taxon>
        <taxon>Nectriaceae</taxon>
        <taxon>Fusarium</taxon>
        <taxon>Fusarium oxysporum species complex</taxon>
    </lineage>
</organism>
<evidence type="ECO:0000313" key="2">
    <source>
        <dbReference type="Proteomes" id="UP000030753"/>
    </source>
</evidence>
<name>W9HEN2_FUSOX</name>
<dbReference type="HOGENOM" id="CLU_3106364_0_0_1"/>
<dbReference type="OrthoDB" id="10018191at2759"/>
<proteinExistence type="predicted"/>
<accession>W9HEN2</accession>
<sequence length="51" mass="5929">MIDKWCAFQLIEAGLWVLDAPETKDKARFYHDALLKVLDSQLFKLCQSITD</sequence>
<dbReference type="AlphaFoldDB" id="W9HEN2"/>
<reference evidence="1 2" key="1">
    <citation type="submission" date="2011-06" db="EMBL/GenBank/DDBJ databases">
        <title>The Genome Sequence of Fusarium oxysporum FOSC 3-a.</title>
        <authorList>
            <consortium name="The Broad Institute Genome Sequencing Platform"/>
            <person name="Ma L.-J."/>
            <person name="Gale L.R."/>
            <person name="Schwartz D.C."/>
            <person name="Zhou S."/>
            <person name="Corby-Kistler H."/>
            <person name="Young S.K."/>
            <person name="Zeng Q."/>
            <person name="Gargeya S."/>
            <person name="Fitzgerald M."/>
            <person name="Haas B."/>
            <person name="Abouelleil A."/>
            <person name="Alvarado L."/>
            <person name="Arachchi H.M."/>
            <person name="Berlin A."/>
            <person name="Brown A."/>
            <person name="Chapman S.B."/>
            <person name="Chen Z."/>
            <person name="Dunbar C."/>
            <person name="Freedman E."/>
            <person name="Gearin G."/>
            <person name="Gellesch M."/>
            <person name="Goldberg J."/>
            <person name="Griggs A."/>
            <person name="Gujja S."/>
            <person name="Heiman D."/>
            <person name="Howarth C."/>
            <person name="Larson L."/>
            <person name="Lui A."/>
            <person name="MacDonald P.J.P."/>
            <person name="Mehta T."/>
            <person name="Montmayeur A."/>
            <person name="Murphy C."/>
            <person name="Neiman D."/>
            <person name="Pearson M."/>
            <person name="Priest M."/>
            <person name="Roberts A."/>
            <person name="Saif S."/>
            <person name="Shea T."/>
            <person name="Shenoy N."/>
            <person name="Sisk P."/>
            <person name="Stolte C."/>
            <person name="Sykes S."/>
            <person name="Wortman J."/>
            <person name="Nusbaum C."/>
            <person name="Birren B."/>
        </authorList>
    </citation>
    <scope>NUCLEOTIDE SEQUENCE [LARGE SCALE GENOMIC DNA]</scope>
    <source>
        <strain evidence="2">FOSC 3-a</strain>
    </source>
</reference>
<dbReference type="EMBL" id="JH717849">
    <property type="protein sequence ID" value="EWY80998.1"/>
    <property type="molecule type" value="Genomic_DNA"/>
</dbReference>